<dbReference type="PROSITE" id="PS00010">
    <property type="entry name" value="ASX_HYDROXYL"/>
    <property type="match status" value="1"/>
</dbReference>
<dbReference type="Gene3D" id="3.30.200.20">
    <property type="entry name" value="Phosphorylase Kinase, domain 1"/>
    <property type="match status" value="1"/>
</dbReference>
<dbReference type="InterPro" id="IPR017441">
    <property type="entry name" value="Protein_kinase_ATP_BS"/>
</dbReference>
<dbReference type="PANTHER" id="PTHR27005:SF283">
    <property type="entry name" value="OS02G0633066 PROTEIN"/>
    <property type="match status" value="1"/>
</dbReference>
<keyword evidence="12" id="KW-0418">Kinase</keyword>
<accession>A0A8S0QGS9</accession>
<feature type="binding site" evidence="10">
    <location>
        <position position="159"/>
    </location>
    <ligand>
        <name>ATP</name>
        <dbReference type="ChEBI" id="CHEBI:30616"/>
    </ligand>
</feature>
<dbReference type="SUPFAM" id="SSF57196">
    <property type="entry name" value="EGF/Laminin"/>
    <property type="match status" value="1"/>
</dbReference>
<dbReference type="SMART" id="SM00181">
    <property type="entry name" value="EGF"/>
    <property type="match status" value="2"/>
</dbReference>
<keyword evidence="5" id="KW-0677">Repeat</keyword>
<keyword evidence="8" id="KW-1015">Disulfide bond</keyword>
<dbReference type="InterPro" id="IPR011009">
    <property type="entry name" value="Kinase-like_dom_sf"/>
</dbReference>
<keyword evidence="7 10" id="KW-0067">ATP-binding</keyword>
<gene>
    <name evidence="12" type="ORF">OLEA9_A046140</name>
</gene>
<feature type="domain" description="EGF-like" evidence="11">
    <location>
        <begin position="65"/>
        <end position="107"/>
    </location>
</feature>
<dbReference type="GO" id="GO:0005509">
    <property type="term" value="F:calcium ion binding"/>
    <property type="evidence" value="ECO:0007669"/>
    <property type="project" value="InterPro"/>
</dbReference>
<keyword evidence="12" id="KW-0675">Receptor</keyword>
<evidence type="ECO:0000256" key="5">
    <source>
        <dbReference type="ARBA" id="ARBA00022737"/>
    </source>
</evidence>
<evidence type="ECO:0000256" key="3">
    <source>
        <dbReference type="ARBA" id="ARBA00022679"/>
    </source>
</evidence>
<comment type="caution">
    <text evidence="12">The sequence shown here is derived from an EMBL/GenBank/DDBJ whole genome shotgun (WGS) entry which is preliminary data.</text>
</comment>
<dbReference type="Gene3D" id="2.10.25.10">
    <property type="entry name" value="Laminin"/>
    <property type="match status" value="1"/>
</dbReference>
<dbReference type="PROSITE" id="PS00107">
    <property type="entry name" value="PROTEIN_KINASE_ATP"/>
    <property type="match status" value="1"/>
</dbReference>
<evidence type="ECO:0000259" key="11">
    <source>
        <dbReference type="PROSITE" id="PS50026"/>
    </source>
</evidence>
<keyword evidence="2 9" id="KW-0245">EGF-like domain</keyword>
<keyword evidence="13" id="KW-1185">Reference proteome</keyword>
<organism evidence="12 13">
    <name type="scientific">Olea europaea subsp. europaea</name>
    <dbReference type="NCBI Taxonomy" id="158383"/>
    <lineage>
        <taxon>Eukaryota</taxon>
        <taxon>Viridiplantae</taxon>
        <taxon>Streptophyta</taxon>
        <taxon>Embryophyta</taxon>
        <taxon>Tracheophyta</taxon>
        <taxon>Spermatophyta</taxon>
        <taxon>Magnoliopsida</taxon>
        <taxon>eudicotyledons</taxon>
        <taxon>Gunneridae</taxon>
        <taxon>Pentapetalae</taxon>
        <taxon>asterids</taxon>
        <taxon>lamiids</taxon>
        <taxon>Lamiales</taxon>
        <taxon>Oleaceae</taxon>
        <taxon>Oleeae</taxon>
        <taxon>Olea</taxon>
    </lineage>
</organism>
<evidence type="ECO:0000256" key="4">
    <source>
        <dbReference type="ARBA" id="ARBA00022729"/>
    </source>
</evidence>
<proteinExistence type="predicted"/>
<dbReference type="AlphaFoldDB" id="A0A8S0QGS9"/>
<keyword evidence="3" id="KW-0808">Transferase</keyword>
<dbReference type="FunFam" id="2.10.25.10:FF:000038">
    <property type="entry name" value="Fibrillin 2"/>
    <property type="match status" value="1"/>
</dbReference>
<keyword evidence="1" id="KW-0723">Serine/threonine-protein kinase</keyword>
<evidence type="ECO:0000256" key="9">
    <source>
        <dbReference type="PROSITE-ProRule" id="PRU00076"/>
    </source>
</evidence>
<dbReference type="Proteomes" id="UP000594638">
    <property type="component" value="Unassembled WGS sequence"/>
</dbReference>
<dbReference type="Gramene" id="OE9A046140T1">
    <property type="protein sequence ID" value="OE9A046140C1"/>
    <property type="gene ID" value="OE9A046140"/>
</dbReference>
<dbReference type="CDD" id="cd00054">
    <property type="entry name" value="EGF_CA"/>
    <property type="match status" value="1"/>
</dbReference>
<dbReference type="SMART" id="SM00179">
    <property type="entry name" value="EGF_CA"/>
    <property type="match status" value="1"/>
</dbReference>
<evidence type="ECO:0000256" key="7">
    <source>
        <dbReference type="ARBA" id="ARBA00022840"/>
    </source>
</evidence>
<comment type="caution">
    <text evidence="9">Lacks conserved residue(s) required for the propagation of feature annotation.</text>
</comment>
<reference evidence="12 13" key="1">
    <citation type="submission" date="2019-12" db="EMBL/GenBank/DDBJ databases">
        <authorList>
            <person name="Alioto T."/>
            <person name="Alioto T."/>
            <person name="Gomez Garrido J."/>
        </authorList>
    </citation>
    <scope>NUCLEOTIDE SEQUENCE [LARGE SCALE GENOMIC DNA]</scope>
</reference>
<sequence>MFINRTIENVPIVLDWVIGTQNCTEAQKSNDFGCRIDADNGLTGYRCSCFTGYEGNPYLDPGCKDINECKNNPCDPQGICTNTPGSYNCSCPRGYLGDGRKDGRGCNYEISQFPVIKFSLEELEKVAKNYAEDRILGRGGYGTVYKGILSDKRIVAIKKSRIMDQGQI</sequence>
<name>A0A8S0QGS9_OLEEU</name>
<evidence type="ECO:0000256" key="2">
    <source>
        <dbReference type="ARBA" id="ARBA00022536"/>
    </source>
</evidence>
<evidence type="ECO:0000256" key="10">
    <source>
        <dbReference type="PROSITE-ProRule" id="PRU10141"/>
    </source>
</evidence>
<dbReference type="GO" id="GO:0004674">
    <property type="term" value="F:protein serine/threonine kinase activity"/>
    <property type="evidence" value="ECO:0007669"/>
    <property type="project" value="UniProtKB-KW"/>
</dbReference>
<dbReference type="GO" id="GO:0005886">
    <property type="term" value="C:plasma membrane"/>
    <property type="evidence" value="ECO:0007669"/>
    <property type="project" value="TreeGrafter"/>
</dbReference>
<keyword evidence="6 10" id="KW-0547">Nucleotide-binding</keyword>
<evidence type="ECO:0000313" key="13">
    <source>
        <dbReference type="Proteomes" id="UP000594638"/>
    </source>
</evidence>
<dbReference type="InterPro" id="IPR018097">
    <property type="entry name" value="EGF_Ca-bd_CS"/>
</dbReference>
<keyword evidence="4" id="KW-0732">Signal</keyword>
<dbReference type="InterPro" id="IPR001881">
    <property type="entry name" value="EGF-like_Ca-bd_dom"/>
</dbReference>
<dbReference type="InterPro" id="IPR049883">
    <property type="entry name" value="NOTCH1_EGF-like"/>
</dbReference>
<dbReference type="EMBL" id="CACTIH010001872">
    <property type="protein sequence ID" value="CAA2966946.1"/>
    <property type="molecule type" value="Genomic_DNA"/>
</dbReference>
<dbReference type="Pfam" id="PF07645">
    <property type="entry name" value="EGF_CA"/>
    <property type="match status" value="1"/>
</dbReference>
<dbReference type="PROSITE" id="PS50026">
    <property type="entry name" value="EGF_3"/>
    <property type="match status" value="1"/>
</dbReference>
<dbReference type="GO" id="GO:0007166">
    <property type="term" value="P:cell surface receptor signaling pathway"/>
    <property type="evidence" value="ECO:0007669"/>
    <property type="project" value="InterPro"/>
</dbReference>
<dbReference type="GO" id="GO:0005524">
    <property type="term" value="F:ATP binding"/>
    <property type="evidence" value="ECO:0007669"/>
    <property type="project" value="UniProtKB-UniRule"/>
</dbReference>
<evidence type="ECO:0000256" key="6">
    <source>
        <dbReference type="ARBA" id="ARBA00022741"/>
    </source>
</evidence>
<dbReference type="OrthoDB" id="4062651at2759"/>
<protein>
    <submittedName>
        <fullName evidence="12">Wall-associated receptor kinase 2-like</fullName>
    </submittedName>
</protein>
<dbReference type="PROSITE" id="PS01187">
    <property type="entry name" value="EGF_CA"/>
    <property type="match status" value="1"/>
</dbReference>
<dbReference type="SUPFAM" id="SSF56112">
    <property type="entry name" value="Protein kinase-like (PK-like)"/>
    <property type="match status" value="1"/>
</dbReference>
<evidence type="ECO:0000256" key="1">
    <source>
        <dbReference type="ARBA" id="ARBA00022527"/>
    </source>
</evidence>
<evidence type="ECO:0000313" key="12">
    <source>
        <dbReference type="EMBL" id="CAA2966946.1"/>
    </source>
</evidence>
<evidence type="ECO:0000256" key="8">
    <source>
        <dbReference type="ARBA" id="ARBA00023157"/>
    </source>
</evidence>
<dbReference type="InterPro" id="IPR000152">
    <property type="entry name" value="EGF-type_Asp/Asn_hydroxyl_site"/>
</dbReference>
<dbReference type="InterPro" id="IPR000742">
    <property type="entry name" value="EGF"/>
</dbReference>
<dbReference type="PANTHER" id="PTHR27005">
    <property type="entry name" value="WALL-ASSOCIATED RECEPTOR KINASE-LIKE 21"/>
    <property type="match status" value="1"/>
</dbReference>
<dbReference type="InterPro" id="IPR045274">
    <property type="entry name" value="WAK-like"/>
</dbReference>